<accession>A0AAV7UZL3</accession>
<comment type="caution">
    <text evidence="1">The sequence shown here is derived from an EMBL/GenBank/DDBJ whole genome shotgun (WGS) entry which is preliminary data.</text>
</comment>
<reference evidence="1" key="1">
    <citation type="journal article" date="2022" name="bioRxiv">
        <title>Sequencing and chromosome-scale assembly of the giantPleurodeles waltlgenome.</title>
        <authorList>
            <person name="Brown T."/>
            <person name="Elewa A."/>
            <person name="Iarovenko S."/>
            <person name="Subramanian E."/>
            <person name="Araus A.J."/>
            <person name="Petzold A."/>
            <person name="Susuki M."/>
            <person name="Suzuki K.-i.T."/>
            <person name="Hayashi T."/>
            <person name="Toyoda A."/>
            <person name="Oliveira C."/>
            <person name="Osipova E."/>
            <person name="Leigh N.D."/>
            <person name="Simon A."/>
            <person name="Yun M.H."/>
        </authorList>
    </citation>
    <scope>NUCLEOTIDE SEQUENCE</scope>
    <source>
        <strain evidence="1">20211129_DDA</strain>
        <tissue evidence="1">Liver</tissue>
    </source>
</reference>
<gene>
    <name evidence="1" type="ORF">NDU88_003080</name>
</gene>
<sequence>MLICIMSSGVASLLQNPTLHPLIKVHGKLAETLSLTDCWICRHLSRHPEDPIGLYEVPVSPSEYERGEVCLVPNTTWRCDQQEYQWYPRCAVLPNTQAEYKLSPMPGENATLKMFPIC</sequence>
<evidence type="ECO:0000313" key="2">
    <source>
        <dbReference type="Proteomes" id="UP001066276"/>
    </source>
</evidence>
<feature type="non-terminal residue" evidence="1">
    <location>
        <position position="118"/>
    </location>
</feature>
<organism evidence="1 2">
    <name type="scientific">Pleurodeles waltl</name>
    <name type="common">Iberian ribbed newt</name>
    <dbReference type="NCBI Taxonomy" id="8319"/>
    <lineage>
        <taxon>Eukaryota</taxon>
        <taxon>Metazoa</taxon>
        <taxon>Chordata</taxon>
        <taxon>Craniata</taxon>
        <taxon>Vertebrata</taxon>
        <taxon>Euteleostomi</taxon>
        <taxon>Amphibia</taxon>
        <taxon>Batrachia</taxon>
        <taxon>Caudata</taxon>
        <taxon>Salamandroidea</taxon>
        <taxon>Salamandridae</taxon>
        <taxon>Pleurodelinae</taxon>
        <taxon>Pleurodeles</taxon>
    </lineage>
</organism>
<dbReference type="EMBL" id="JANPWB010000004">
    <property type="protein sequence ID" value="KAJ1193784.1"/>
    <property type="molecule type" value="Genomic_DNA"/>
</dbReference>
<evidence type="ECO:0000313" key="1">
    <source>
        <dbReference type="EMBL" id="KAJ1193784.1"/>
    </source>
</evidence>
<protein>
    <submittedName>
        <fullName evidence="1">Uncharacterized protein</fullName>
    </submittedName>
</protein>
<dbReference type="AlphaFoldDB" id="A0AAV7UZL3"/>
<keyword evidence="2" id="KW-1185">Reference proteome</keyword>
<name>A0AAV7UZL3_PLEWA</name>
<proteinExistence type="predicted"/>
<dbReference type="Proteomes" id="UP001066276">
    <property type="component" value="Chromosome 2_2"/>
</dbReference>